<dbReference type="InterPro" id="IPR012462">
    <property type="entry name" value="UFSP1/2_DUB_cat"/>
</dbReference>
<reference evidence="3" key="1">
    <citation type="submission" date="2020-10" db="EMBL/GenBank/DDBJ databases">
        <title>Unveiling of a novel bifunctional photoreceptor, Dualchrome1, isolated from a cosmopolitan green alga.</title>
        <authorList>
            <person name="Suzuki S."/>
            <person name="Kawachi M."/>
        </authorList>
    </citation>
    <scope>NUCLEOTIDE SEQUENCE</scope>
    <source>
        <strain evidence="3">NIES 2893</strain>
    </source>
</reference>
<dbReference type="GO" id="GO:0071567">
    <property type="term" value="F:deUFMylase activity"/>
    <property type="evidence" value="ECO:0007669"/>
    <property type="project" value="TreeGrafter"/>
</dbReference>
<comment type="caution">
    <text evidence="3">The sequence shown here is derived from an EMBL/GenBank/DDBJ whole genome shotgun (WGS) entry which is preliminary data.</text>
</comment>
<dbReference type="Proteomes" id="UP000660262">
    <property type="component" value="Unassembled WGS sequence"/>
</dbReference>
<keyword evidence="1" id="KW-0378">Hydrolase</keyword>
<dbReference type="Gene3D" id="3.90.70.130">
    <property type="match status" value="1"/>
</dbReference>
<dbReference type="InterPro" id="IPR038765">
    <property type="entry name" value="Papain-like_cys_pep_sf"/>
</dbReference>
<dbReference type="SUPFAM" id="SSF54001">
    <property type="entry name" value="Cysteine proteinases"/>
    <property type="match status" value="1"/>
</dbReference>
<keyword evidence="4" id="KW-1185">Reference proteome</keyword>
<evidence type="ECO:0000259" key="2">
    <source>
        <dbReference type="Pfam" id="PF07910"/>
    </source>
</evidence>
<dbReference type="AlphaFoldDB" id="A0A830H4N3"/>
<evidence type="ECO:0000313" key="3">
    <source>
        <dbReference type="EMBL" id="GHP01492.1"/>
    </source>
</evidence>
<gene>
    <name evidence="3" type="ORF">PPROV_000024800</name>
</gene>
<feature type="domain" description="UFSP1/2/DUB catalytic" evidence="2">
    <location>
        <begin position="406"/>
        <end position="597"/>
    </location>
</feature>
<dbReference type="EMBL" id="BNJQ01000001">
    <property type="protein sequence ID" value="GHP01492.1"/>
    <property type="molecule type" value="Genomic_DNA"/>
</dbReference>
<organism evidence="3 4">
    <name type="scientific">Pycnococcus provasolii</name>
    <dbReference type="NCBI Taxonomy" id="41880"/>
    <lineage>
        <taxon>Eukaryota</taxon>
        <taxon>Viridiplantae</taxon>
        <taxon>Chlorophyta</taxon>
        <taxon>Pseudoscourfieldiophyceae</taxon>
        <taxon>Pseudoscourfieldiales</taxon>
        <taxon>Pycnococcaceae</taxon>
        <taxon>Pycnococcus</taxon>
    </lineage>
</organism>
<evidence type="ECO:0000256" key="1">
    <source>
        <dbReference type="ARBA" id="ARBA00022801"/>
    </source>
</evidence>
<proteinExistence type="predicted"/>
<dbReference type="PANTHER" id="PTHR48153:SF2">
    <property type="entry name" value="UFM1-SPECIFIC PROTEASE 2"/>
    <property type="match status" value="1"/>
</dbReference>
<name>A0A830H4N3_9CHLO</name>
<accession>A0A830H4N3</accession>
<evidence type="ECO:0000313" key="4">
    <source>
        <dbReference type="Proteomes" id="UP000660262"/>
    </source>
</evidence>
<protein>
    <recommendedName>
        <fullName evidence="2">UFSP1/2/DUB catalytic domain-containing protein</fullName>
    </recommendedName>
</protein>
<dbReference type="OrthoDB" id="417506at2759"/>
<dbReference type="PANTHER" id="PTHR48153">
    <property type="entry name" value="UFM1-SPECIFIC PROTEASE 2"/>
    <property type="match status" value="1"/>
</dbReference>
<dbReference type="Pfam" id="PF07910">
    <property type="entry name" value="Peptidase_C78"/>
    <property type="match status" value="1"/>
</dbReference>
<sequence>MTPSSMSAVTVNMNVSLNLSGSPFQSMKLQMRPEKSPLLLVGVVDSDRVVVLSSLLPSGALQQAQPDGVILPPPLRVVGILSPRDASPQKTIDDVMNSKSASAGYHAEDAHESLVILRTRDDEEGDSSAPCWDTTGATTASKKQGRYVVDEETQVDVVNIDADDDAAWIAKRAQVACRVSVSPEDIGMLEAGKQPWLARVTMPGASGEVRYVFPSEDCKSQHSEVTCGDASGALVELFHATRASDDTGVAPVFEFGDSDARPFLDLEALALAAPGMSVRDAVDQMLVPALARAAKACAPLVALGARSATVRHYHPPELTHPIAFVTRTDEGDVDGDDARKRRECAHMLLGLPEDVPRLRQTCAIAIGPTVPADDVDRVGEASATGIDPLTRIVDVHAGLPMPKGTVLCRGPYAYFHYMQDRMDDKGWGCAYRSLQTIVSWFRLNHYTDRSVPSHADIQATLVKLGDKPKSFLGSRQWIGAIELGLFLQSYLDVTYKVITVNRGDEMDQQGRALVRHFEEEGTPVMVGGGVLAYTLLGVRYDESLGKCEYLILDPHYTGGDGDVSFIQKKRWVAWKSIGDAATAGGDLFVKDTFYNLLCPIRPRVV</sequence>